<evidence type="ECO:0000313" key="3">
    <source>
        <dbReference type="Proteomes" id="UP000218231"/>
    </source>
</evidence>
<dbReference type="AlphaFoldDB" id="A0A2A2K2H6"/>
<evidence type="ECO:0000256" key="1">
    <source>
        <dbReference type="SAM" id="MobiDB-lite"/>
    </source>
</evidence>
<proteinExistence type="predicted"/>
<gene>
    <name evidence="2" type="ORF">WR25_25553</name>
</gene>
<reference evidence="2 3" key="1">
    <citation type="journal article" date="2017" name="Curr. Biol.">
        <title>Genome architecture and evolution of a unichromosomal asexual nematode.</title>
        <authorList>
            <person name="Fradin H."/>
            <person name="Zegar C."/>
            <person name="Gutwein M."/>
            <person name="Lucas J."/>
            <person name="Kovtun M."/>
            <person name="Corcoran D."/>
            <person name="Baugh L.R."/>
            <person name="Kiontke K."/>
            <person name="Gunsalus K."/>
            <person name="Fitch D.H."/>
            <person name="Piano F."/>
        </authorList>
    </citation>
    <scope>NUCLEOTIDE SEQUENCE [LARGE SCALE GENOMIC DNA]</scope>
    <source>
        <strain evidence="2">PF1309</strain>
    </source>
</reference>
<accession>A0A2A2K2H6</accession>
<feature type="compositionally biased region" description="Basic and acidic residues" evidence="1">
    <location>
        <begin position="83"/>
        <end position="95"/>
    </location>
</feature>
<keyword evidence="3" id="KW-1185">Reference proteome</keyword>
<protein>
    <submittedName>
        <fullName evidence="2">Uncharacterized protein</fullName>
    </submittedName>
</protein>
<comment type="caution">
    <text evidence="2">The sequence shown here is derived from an EMBL/GenBank/DDBJ whole genome shotgun (WGS) entry which is preliminary data.</text>
</comment>
<dbReference type="Proteomes" id="UP000218231">
    <property type="component" value="Unassembled WGS sequence"/>
</dbReference>
<organism evidence="2 3">
    <name type="scientific">Diploscapter pachys</name>
    <dbReference type="NCBI Taxonomy" id="2018661"/>
    <lineage>
        <taxon>Eukaryota</taxon>
        <taxon>Metazoa</taxon>
        <taxon>Ecdysozoa</taxon>
        <taxon>Nematoda</taxon>
        <taxon>Chromadorea</taxon>
        <taxon>Rhabditida</taxon>
        <taxon>Rhabditina</taxon>
        <taxon>Rhabditomorpha</taxon>
        <taxon>Rhabditoidea</taxon>
        <taxon>Rhabditidae</taxon>
        <taxon>Diploscapter</taxon>
    </lineage>
</organism>
<dbReference type="EMBL" id="LIAE01009798">
    <property type="protein sequence ID" value="PAV68206.1"/>
    <property type="molecule type" value="Genomic_DNA"/>
</dbReference>
<evidence type="ECO:0000313" key="2">
    <source>
        <dbReference type="EMBL" id="PAV68206.1"/>
    </source>
</evidence>
<sequence length="95" mass="10402">MDVRIADPVVPGDPPFVAIGQLPVHPRRIGGQIDPRRDCRIGQHIAAVEIGVEHLPQFDIGCRGDAPSLRLGRSGDRTGAQRQPERDRPHHLPPS</sequence>
<name>A0A2A2K2H6_9BILA</name>
<feature type="region of interest" description="Disordered" evidence="1">
    <location>
        <begin position="63"/>
        <end position="95"/>
    </location>
</feature>